<dbReference type="PANTHER" id="PTHR23130:SF195">
    <property type="entry name" value="CYTOCHROME B561 AND DOMON DOMAIN-CONTAINING PROTEIN"/>
    <property type="match status" value="1"/>
</dbReference>
<keyword evidence="5" id="KW-0249">Electron transport</keyword>
<evidence type="ECO:0000313" key="13">
    <source>
        <dbReference type="EMBL" id="WOL15565.1"/>
    </source>
</evidence>
<evidence type="ECO:0000256" key="4">
    <source>
        <dbReference type="ARBA" id="ARBA00022729"/>
    </source>
</evidence>
<keyword evidence="8" id="KW-0479">Metal-binding</keyword>
<proteinExistence type="predicted"/>
<dbReference type="InterPro" id="IPR006593">
    <property type="entry name" value="Cyt_b561/ferric_Rdtase_TM"/>
</dbReference>
<dbReference type="PIRSF" id="PIRSF037471">
    <property type="entry name" value="UCP037471"/>
    <property type="match status" value="1"/>
</dbReference>
<accession>A0AAQ3KVS5</accession>
<feature type="binding site" description="axial binding residue" evidence="8">
    <location>
        <position position="206"/>
    </location>
    <ligand>
        <name>heme b</name>
        <dbReference type="ChEBI" id="CHEBI:60344"/>
        <label>1</label>
    </ligand>
    <ligandPart>
        <name>Fe</name>
        <dbReference type="ChEBI" id="CHEBI:18248"/>
    </ligandPart>
</feature>
<keyword evidence="7 9" id="KW-0472">Membrane</keyword>
<evidence type="ECO:0000256" key="7">
    <source>
        <dbReference type="ARBA" id="ARBA00023136"/>
    </source>
</evidence>
<evidence type="ECO:0000259" key="12">
    <source>
        <dbReference type="PROSITE" id="PS50939"/>
    </source>
</evidence>
<sequence>MAAPQSLLLLLSAVATFASAAGGCSSVTFSSNRVYAACSDLPQLSSSLHWSFDAASGNLSLAFVAPPPKPDGWVSWAINPTATGMIGSQALIAFRQPDGTMGVKTYSITGYGPVSEGPIAFPTSGLAAEFVDGAIRLYGNLKLPQGTTTVNQVWQVGATVASGVPQKHDFKPGNLGSKGTVDLVKATAVSPAPGAASSSIRNKNIHGILNAVSWGILLPTGQLFARYLKTFKSADPAWFYLHVACQVSGYIVGVAGWGTGLAFALFLRPKPDHKYRFYWNVYHHLVGYTVIVLGIINIFKGMEILAVDHQWKVAYTVVICILAAIALLLEIITWIIVIKRKRSDNSTSKA</sequence>
<keyword evidence="3 9" id="KW-0812">Transmembrane</keyword>
<feature type="chain" id="PRO_5042916532" evidence="10">
    <location>
        <begin position="21"/>
        <end position="350"/>
    </location>
</feature>
<dbReference type="CDD" id="cd09629">
    <property type="entry name" value="DOMON_CIL1_like"/>
    <property type="match status" value="1"/>
</dbReference>
<feature type="transmembrane region" description="Helical" evidence="9">
    <location>
        <begin position="314"/>
        <end position="337"/>
    </location>
</feature>
<keyword evidence="6 9" id="KW-1133">Transmembrane helix</keyword>
<dbReference type="InterPro" id="IPR005018">
    <property type="entry name" value="DOMON_domain"/>
</dbReference>
<protein>
    <submittedName>
        <fullName evidence="13">Cytochrome b561 and DOMON domain-containing protein</fullName>
    </submittedName>
</protein>
<keyword evidence="8" id="KW-0408">Iron</keyword>
<gene>
    <name evidence="13" type="ORF">Cni_G24346</name>
</gene>
<feature type="domain" description="Cytochrome b561" evidence="12">
    <location>
        <begin position="172"/>
        <end position="350"/>
    </location>
</feature>
<name>A0AAQ3KVS5_9LILI</name>
<keyword evidence="2" id="KW-0813">Transport</keyword>
<dbReference type="PANTHER" id="PTHR23130">
    <property type="entry name" value="CYTOCHROME B561 AND DOMON DOMAIN-CONTAINING PROTEIN"/>
    <property type="match status" value="1"/>
</dbReference>
<comment type="subcellular location">
    <subcellularLocation>
        <location evidence="1">Membrane</location>
    </subcellularLocation>
</comment>
<feature type="transmembrane region" description="Helical" evidence="9">
    <location>
        <begin position="207"/>
        <end position="225"/>
    </location>
</feature>
<dbReference type="EMBL" id="CP136897">
    <property type="protein sequence ID" value="WOL15565.1"/>
    <property type="molecule type" value="Genomic_DNA"/>
</dbReference>
<dbReference type="SMART" id="SM00665">
    <property type="entry name" value="B561"/>
    <property type="match status" value="1"/>
</dbReference>
<feature type="transmembrane region" description="Helical" evidence="9">
    <location>
        <begin position="279"/>
        <end position="299"/>
    </location>
</feature>
<dbReference type="InterPro" id="IPR017214">
    <property type="entry name" value="UCP037471"/>
</dbReference>
<organism evidence="13 14">
    <name type="scientific">Canna indica</name>
    <name type="common">Indian-shot</name>
    <dbReference type="NCBI Taxonomy" id="4628"/>
    <lineage>
        <taxon>Eukaryota</taxon>
        <taxon>Viridiplantae</taxon>
        <taxon>Streptophyta</taxon>
        <taxon>Embryophyta</taxon>
        <taxon>Tracheophyta</taxon>
        <taxon>Spermatophyta</taxon>
        <taxon>Magnoliopsida</taxon>
        <taxon>Liliopsida</taxon>
        <taxon>Zingiberales</taxon>
        <taxon>Cannaceae</taxon>
        <taxon>Canna</taxon>
    </lineage>
</organism>
<feature type="signal peptide" evidence="10">
    <location>
        <begin position="1"/>
        <end position="20"/>
    </location>
</feature>
<evidence type="ECO:0000256" key="9">
    <source>
        <dbReference type="SAM" id="Phobius"/>
    </source>
</evidence>
<evidence type="ECO:0000259" key="11">
    <source>
        <dbReference type="PROSITE" id="PS50836"/>
    </source>
</evidence>
<reference evidence="13 14" key="1">
    <citation type="submission" date="2023-10" db="EMBL/GenBank/DDBJ databases">
        <title>Chromosome-scale genome assembly provides insights into flower coloration mechanisms of Canna indica.</title>
        <authorList>
            <person name="Li C."/>
        </authorList>
    </citation>
    <scope>NUCLEOTIDE SEQUENCE [LARGE SCALE GENOMIC DNA]</scope>
    <source>
        <tissue evidence="13">Flower</tissue>
    </source>
</reference>
<evidence type="ECO:0000256" key="2">
    <source>
        <dbReference type="ARBA" id="ARBA00022448"/>
    </source>
</evidence>
<evidence type="ECO:0000256" key="5">
    <source>
        <dbReference type="ARBA" id="ARBA00022982"/>
    </source>
</evidence>
<dbReference type="CDD" id="cd08760">
    <property type="entry name" value="Cyt_b561_FRRS1_like"/>
    <property type="match status" value="1"/>
</dbReference>
<evidence type="ECO:0000256" key="10">
    <source>
        <dbReference type="SAM" id="SignalP"/>
    </source>
</evidence>
<evidence type="ECO:0000256" key="6">
    <source>
        <dbReference type="ARBA" id="ARBA00022989"/>
    </source>
</evidence>
<evidence type="ECO:0000256" key="8">
    <source>
        <dbReference type="PIRSR" id="PIRSR037471-1"/>
    </source>
</evidence>
<feature type="domain" description="DOMON" evidence="11">
    <location>
        <begin position="44"/>
        <end position="157"/>
    </location>
</feature>
<evidence type="ECO:0000256" key="3">
    <source>
        <dbReference type="ARBA" id="ARBA00022692"/>
    </source>
</evidence>
<dbReference type="Pfam" id="PF04526">
    <property type="entry name" value="DUF568"/>
    <property type="match status" value="1"/>
</dbReference>
<dbReference type="GO" id="GO:0016020">
    <property type="term" value="C:membrane"/>
    <property type="evidence" value="ECO:0007669"/>
    <property type="project" value="UniProtKB-SubCell"/>
</dbReference>
<keyword evidence="4 10" id="KW-0732">Signal</keyword>
<dbReference type="GO" id="GO:0046872">
    <property type="term" value="F:metal ion binding"/>
    <property type="evidence" value="ECO:0007669"/>
    <property type="project" value="UniProtKB-KW"/>
</dbReference>
<evidence type="ECO:0000256" key="1">
    <source>
        <dbReference type="ARBA" id="ARBA00004370"/>
    </source>
</evidence>
<dbReference type="InterPro" id="IPR045265">
    <property type="entry name" value="AIR12_DOMON"/>
</dbReference>
<evidence type="ECO:0000313" key="14">
    <source>
        <dbReference type="Proteomes" id="UP001327560"/>
    </source>
</evidence>
<feature type="binding site" description="axial binding residue" evidence="8">
    <location>
        <position position="283"/>
    </location>
    <ligand>
        <name>heme b</name>
        <dbReference type="ChEBI" id="CHEBI:60344"/>
        <label>1</label>
    </ligand>
    <ligandPart>
        <name>Fe</name>
        <dbReference type="ChEBI" id="CHEBI:18248"/>
    </ligandPart>
</feature>
<feature type="transmembrane region" description="Helical" evidence="9">
    <location>
        <begin position="237"/>
        <end position="267"/>
    </location>
</feature>
<feature type="transmembrane region" description="Helical" evidence="9">
    <location>
        <begin position="73"/>
        <end position="94"/>
    </location>
</feature>
<dbReference type="Proteomes" id="UP001327560">
    <property type="component" value="Chromosome 8"/>
</dbReference>
<dbReference type="PROSITE" id="PS50939">
    <property type="entry name" value="CYTOCHROME_B561"/>
    <property type="match status" value="1"/>
</dbReference>
<keyword evidence="14" id="KW-1185">Reference proteome</keyword>
<dbReference type="AlphaFoldDB" id="A0AAQ3KVS5"/>
<dbReference type="Gene3D" id="1.20.120.1770">
    <property type="match status" value="2"/>
</dbReference>
<dbReference type="PROSITE" id="PS50836">
    <property type="entry name" value="DOMON"/>
    <property type="match status" value="1"/>
</dbReference>
<feature type="binding site" description="axial binding residue" evidence="8">
    <location>
        <position position="242"/>
    </location>
    <ligand>
        <name>heme b</name>
        <dbReference type="ChEBI" id="CHEBI:60344"/>
        <label>1</label>
    </ligand>
    <ligandPart>
        <name>Fe</name>
        <dbReference type="ChEBI" id="CHEBI:18248"/>
    </ligandPart>
</feature>